<dbReference type="KEGG" id="hhw:NCTC503_02550"/>
<dbReference type="RefSeq" id="WP_138211048.1">
    <property type="nucleotide sequence ID" value="NZ_CBCRUQ010000006.1"/>
</dbReference>
<dbReference type="UniPathway" id="UPA00219"/>
<dbReference type="InterPro" id="IPR018187">
    <property type="entry name" value="Asp/Glu_racemase_AS_1"/>
</dbReference>
<evidence type="ECO:0000256" key="1">
    <source>
        <dbReference type="ARBA" id="ARBA00001602"/>
    </source>
</evidence>
<keyword evidence="9" id="KW-1185">Reference proteome</keyword>
<dbReference type="Pfam" id="PF01177">
    <property type="entry name" value="Asp_Glu_race"/>
    <property type="match status" value="1"/>
</dbReference>
<name>A0A4U9S203_HATHI</name>
<dbReference type="PROSITE" id="PS00924">
    <property type="entry name" value="ASP_GLU_RACEMASE_2"/>
    <property type="match status" value="1"/>
</dbReference>
<evidence type="ECO:0000256" key="6">
    <source>
        <dbReference type="ARBA" id="ARBA00023316"/>
    </source>
</evidence>
<dbReference type="OrthoDB" id="9801055at2"/>
<keyword evidence="6 7" id="KW-0961">Cell wall biogenesis/degradation</keyword>
<evidence type="ECO:0000256" key="4">
    <source>
        <dbReference type="ARBA" id="ARBA00022984"/>
    </source>
</evidence>
<feature type="binding site" evidence="7">
    <location>
        <begin position="76"/>
        <end position="77"/>
    </location>
    <ligand>
        <name>substrate</name>
    </ligand>
</feature>
<feature type="binding site" evidence="7">
    <location>
        <begin position="187"/>
        <end position="188"/>
    </location>
    <ligand>
        <name>substrate</name>
    </ligand>
</feature>
<dbReference type="InterPro" id="IPR033134">
    <property type="entry name" value="Asp/Glu_racemase_AS_2"/>
</dbReference>
<dbReference type="SUPFAM" id="SSF53681">
    <property type="entry name" value="Aspartate/glutamate racemase"/>
    <property type="match status" value="2"/>
</dbReference>
<dbReference type="PANTHER" id="PTHR21198:SF3">
    <property type="entry name" value="GLUTAMATE RACEMASE"/>
    <property type="match status" value="1"/>
</dbReference>
<comment type="catalytic activity">
    <reaction evidence="1 7">
        <text>L-glutamate = D-glutamate</text>
        <dbReference type="Rhea" id="RHEA:12813"/>
        <dbReference type="ChEBI" id="CHEBI:29985"/>
        <dbReference type="ChEBI" id="CHEBI:29986"/>
        <dbReference type="EC" id="5.1.1.3"/>
    </reaction>
</comment>
<evidence type="ECO:0000256" key="2">
    <source>
        <dbReference type="ARBA" id="ARBA00013090"/>
    </source>
</evidence>
<dbReference type="EMBL" id="LR590481">
    <property type="protein sequence ID" value="VTQ95600.1"/>
    <property type="molecule type" value="Genomic_DNA"/>
</dbReference>
<feature type="binding site" evidence="7">
    <location>
        <begin position="44"/>
        <end position="45"/>
    </location>
    <ligand>
        <name>substrate</name>
    </ligand>
</feature>
<dbReference type="PROSITE" id="PS00923">
    <property type="entry name" value="ASP_GLU_RACEMASE_1"/>
    <property type="match status" value="1"/>
</dbReference>
<feature type="active site" description="Proton donor/acceptor" evidence="7">
    <location>
        <position position="186"/>
    </location>
</feature>
<dbReference type="Proteomes" id="UP000308489">
    <property type="component" value="Chromosome 1"/>
</dbReference>
<dbReference type="NCBIfam" id="TIGR00067">
    <property type="entry name" value="glut_race"/>
    <property type="match status" value="1"/>
</dbReference>
<accession>A0A4U9S203</accession>
<comment type="function">
    <text evidence="7">Provides the (R)-glutamate required for cell wall biosynthesis.</text>
</comment>
<sequence>MEQRDKSIGFFDSGLGGISVLKEALKIMPNENYIYFGDSKNAPYGRKSIDEVKDLTFKAIEFLLSKDVKAIVVACNTATSAAIRELREKYSSIPIVGIEPAVKPAVKLDRNGKIVIMATPVTLAQKKFKDLYEQYKLDTEIEPLPCPELVEFVERGEVAGERVFNYIKEKLSTYEYENIGAIVLGCTHYPFVEEIIKKVVGDDIPVIHGGEGTAKQLQRLLKENDIQTKNNEKGIVEVYNSLEDEKIMDLSKKLLDL</sequence>
<evidence type="ECO:0000313" key="9">
    <source>
        <dbReference type="Proteomes" id="UP000308489"/>
    </source>
</evidence>
<evidence type="ECO:0000256" key="5">
    <source>
        <dbReference type="ARBA" id="ARBA00023235"/>
    </source>
</evidence>
<comment type="pathway">
    <text evidence="7">Cell wall biogenesis; peptidoglycan biosynthesis.</text>
</comment>
<dbReference type="GO" id="GO:0008881">
    <property type="term" value="F:glutamate racemase activity"/>
    <property type="evidence" value="ECO:0007669"/>
    <property type="project" value="UniProtKB-UniRule"/>
</dbReference>
<keyword evidence="5 7" id="KW-0413">Isomerase</keyword>
<gene>
    <name evidence="7 8" type="primary">murI</name>
    <name evidence="8" type="ORF">NCTC503_02550</name>
</gene>
<dbReference type="Gene3D" id="3.40.50.1860">
    <property type="match status" value="2"/>
</dbReference>
<organism evidence="8 9">
    <name type="scientific">Hathewaya histolytica</name>
    <name type="common">Clostridium histolyticum</name>
    <dbReference type="NCBI Taxonomy" id="1498"/>
    <lineage>
        <taxon>Bacteria</taxon>
        <taxon>Bacillati</taxon>
        <taxon>Bacillota</taxon>
        <taxon>Clostridia</taxon>
        <taxon>Eubacteriales</taxon>
        <taxon>Clostridiaceae</taxon>
        <taxon>Hathewaya</taxon>
    </lineage>
</organism>
<evidence type="ECO:0000313" key="8">
    <source>
        <dbReference type="EMBL" id="VTQ95600.1"/>
    </source>
</evidence>
<dbReference type="InterPro" id="IPR015942">
    <property type="entry name" value="Asp/Glu/hydantoin_racemase"/>
</dbReference>
<dbReference type="PANTHER" id="PTHR21198">
    <property type="entry name" value="GLUTAMATE RACEMASE"/>
    <property type="match status" value="1"/>
</dbReference>
<protein>
    <recommendedName>
        <fullName evidence="2 7">Glutamate racemase</fullName>
        <ecNumber evidence="2 7">5.1.1.3</ecNumber>
    </recommendedName>
</protein>
<dbReference type="GO" id="GO:0009252">
    <property type="term" value="P:peptidoglycan biosynthetic process"/>
    <property type="evidence" value="ECO:0007669"/>
    <property type="project" value="UniProtKB-UniRule"/>
</dbReference>
<keyword evidence="4 7" id="KW-0573">Peptidoglycan synthesis</keyword>
<feature type="binding site" evidence="7">
    <location>
        <begin position="12"/>
        <end position="13"/>
    </location>
    <ligand>
        <name>substrate</name>
    </ligand>
</feature>
<dbReference type="InterPro" id="IPR004391">
    <property type="entry name" value="Glu_race"/>
</dbReference>
<dbReference type="InterPro" id="IPR001920">
    <property type="entry name" value="Asp/Glu_race"/>
</dbReference>
<keyword evidence="3 7" id="KW-0133">Cell shape</keyword>
<evidence type="ECO:0000256" key="7">
    <source>
        <dbReference type="HAMAP-Rule" id="MF_00258"/>
    </source>
</evidence>
<dbReference type="GO" id="GO:0008360">
    <property type="term" value="P:regulation of cell shape"/>
    <property type="evidence" value="ECO:0007669"/>
    <property type="project" value="UniProtKB-KW"/>
</dbReference>
<dbReference type="EC" id="5.1.1.3" evidence="2 7"/>
<reference evidence="8 9" key="1">
    <citation type="submission" date="2019-05" db="EMBL/GenBank/DDBJ databases">
        <authorList>
            <consortium name="Pathogen Informatics"/>
        </authorList>
    </citation>
    <scope>NUCLEOTIDE SEQUENCE [LARGE SCALE GENOMIC DNA]</scope>
    <source>
        <strain evidence="8 9">NCTC503</strain>
    </source>
</reference>
<proteinExistence type="inferred from homology"/>
<evidence type="ECO:0000256" key="3">
    <source>
        <dbReference type="ARBA" id="ARBA00022960"/>
    </source>
</evidence>
<dbReference type="FunFam" id="3.40.50.1860:FF:000001">
    <property type="entry name" value="Glutamate racemase"/>
    <property type="match status" value="1"/>
</dbReference>
<dbReference type="HAMAP" id="MF_00258">
    <property type="entry name" value="Glu_racemase"/>
    <property type="match status" value="1"/>
</dbReference>
<dbReference type="GO" id="GO:0071555">
    <property type="term" value="P:cell wall organization"/>
    <property type="evidence" value="ECO:0007669"/>
    <property type="project" value="UniProtKB-KW"/>
</dbReference>
<dbReference type="AlphaFoldDB" id="A0A4U9S203"/>
<feature type="active site" description="Proton donor/acceptor" evidence="7">
    <location>
        <position position="75"/>
    </location>
</feature>
<comment type="similarity">
    <text evidence="7">Belongs to the aspartate/glutamate racemases family.</text>
</comment>